<organism evidence="1 2">
    <name type="scientific">Chaetomium tenue</name>
    <dbReference type="NCBI Taxonomy" id="1854479"/>
    <lineage>
        <taxon>Eukaryota</taxon>
        <taxon>Fungi</taxon>
        <taxon>Dikarya</taxon>
        <taxon>Ascomycota</taxon>
        <taxon>Pezizomycotina</taxon>
        <taxon>Sordariomycetes</taxon>
        <taxon>Sordariomycetidae</taxon>
        <taxon>Sordariales</taxon>
        <taxon>Chaetomiaceae</taxon>
        <taxon>Chaetomium</taxon>
    </lineage>
</organism>
<protein>
    <submittedName>
        <fullName evidence="1">Uncharacterized protein</fullName>
    </submittedName>
</protein>
<evidence type="ECO:0000313" key="1">
    <source>
        <dbReference type="EMBL" id="KAH6650919.1"/>
    </source>
</evidence>
<dbReference type="Proteomes" id="UP000724584">
    <property type="component" value="Unassembled WGS sequence"/>
</dbReference>
<proteinExistence type="predicted"/>
<reference evidence="1 2" key="1">
    <citation type="journal article" date="2021" name="Nat. Commun.">
        <title>Genetic determinants of endophytism in the Arabidopsis root mycobiome.</title>
        <authorList>
            <person name="Mesny F."/>
            <person name="Miyauchi S."/>
            <person name="Thiergart T."/>
            <person name="Pickel B."/>
            <person name="Atanasova L."/>
            <person name="Karlsson M."/>
            <person name="Huettel B."/>
            <person name="Barry K.W."/>
            <person name="Haridas S."/>
            <person name="Chen C."/>
            <person name="Bauer D."/>
            <person name="Andreopoulos W."/>
            <person name="Pangilinan J."/>
            <person name="LaButti K."/>
            <person name="Riley R."/>
            <person name="Lipzen A."/>
            <person name="Clum A."/>
            <person name="Drula E."/>
            <person name="Henrissat B."/>
            <person name="Kohler A."/>
            <person name="Grigoriev I.V."/>
            <person name="Martin F.M."/>
            <person name="Hacquard S."/>
        </authorList>
    </citation>
    <scope>NUCLEOTIDE SEQUENCE [LARGE SCALE GENOMIC DNA]</scope>
    <source>
        <strain evidence="1 2">MPI-SDFR-AT-0079</strain>
    </source>
</reference>
<dbReference type="EMBL" id="JAGIZQ010000001">
    <property type="protein sequence ID" value="KAH6650919.1"/>
    <property type="molecule type" value="Genomic_DNA"/>
</dbReference>
<gene>
    <name evidence="1" type="ORF">F5144DRAFT_617645</name>
</gene>
<sequence length="726" mass="79635">MTTNHGPFNEEAQSSNHLTEPRTSGRGQTPGTRRPSTIFTRAEYNVQHFRHNLNHDDTAVRFANRATTRRSARLEAERQQQLQRELQREDEQESEQEQLQLQPQQTTPEVTDVQSTLNPHQNGSVEKWKPSIVIGSPLWAEGEDLNTIQIADRKVIQTRLWVDHYRGVPYFVEKHQKAVEERAQLDESAEENTLPRSALKSTHSDAIHDRLDVLRSLLQDTTFPGEQTNLQAAIAGYESGAIPYSDSYTLLWAGHIVDRCPDFDSFTHDRAARLDRYEAAHGPGWLWYEPPLSGSSTNATMRGPTIVAKKGFCLESKHAWRQGTENMGHYNIRMGFRRRKNTVTRSPTTRSPTPTTPNPTKNKRTRTPSIPQPDTSPAGTTVPDTDGPQLIYNMLLDSGATLPTLWAGDLPALGIDPGRYSAQSARRVNTADSVLVSRVYELDVRVLGGEEAAPVGLFEGQREGEGVAGGVGGVAAASAAVVGVGNGNGGGGEGGQSEDGGEFGVFSCTIPVLVFPGNSKDFGAADQVPDRLSGLLPFHVCYLSGAPGTFKLWMGEERRDVLGAGRLPGMMRYGEILGAAQTGEKLKRVPASTTLKLVQWRNQSLRAPDRVIFEHDPVDDAGGVLRDEDVGDGNVIMHGPRGTDFEKLDPQADGVQVLHIGRKRKRAYLEPRGRGSTTTRSAKKKRSYPAQTQASARDYPSLAMCCTVPQIEGDPIAASNCDWVIK</sequence>
<name>A0ACB7PTJ3_9PEZI</name>
<comment type="caution">
    <text evidence="1">The sequence shown here is derived from an EMBL/GenBank/DDBJ whole genome shotgun (WGS) entry which is preliminary data.</text>
</comment>
<evidence type="ECO:0000313" key="2">
    <source>
        <dbReference type="Proteomes" id="UP000724584"/>
    </source>
</evidence>
<accession>A0ACB7PTJ3</accession>
<keyword evidence="2" id="KW-1185">Reference proteome</keyword>